<dbReference type="InParanoid" id="B7PLG1"/>
<dbReference type="Pfam" id="PF00350">
    <property type="entry name" value="Dynamin_N"/>
    <property type="match status" value="1"/>
</dbReference>
<dbReference type="SUPFAM" id="SSF52540">
    <property type="entry name" value="P-loop containing nucleoside triphosphate hydrolases"/>
    <property type="match status" value="1"/>
</dbReference>
<dbReference type="HOGENOM" id="CLU_049463_0_0_1"/>
<dbReference type="PANTHER" id="PTHR10465:SF4">
    <property type="entry name" value="DYNAMIN N-TERMINAL DOMAIN-CONTAINING PROTEIN"/>
    <property type="match status" value="1"/>
</dbReference>
<evidence type="ECO:0000256" key="6">
    <source>
        <dbReference type="SAM" id="Phobius"/>
    </source>
</evidence>
<dbReference type="EMBL" id="ABJB010981377">
    <property type="status" value="NOT_ANNOTATED_CDS"/>
    <property type="molecule type" value="Genomic_DNA"/>
</dbReference>
<proteinExistence type="evidence at protein level"/>
<keyword evidence="2" id="KW-0547">Nucleotide-binding</keyword>
<dbReference type="Gene3D" id="3.40.50.300">
    <property type="entry name" value="P-loop containing nucleotide triphosphate hydrolases"/>
    <property type="match status" value="1"/>
</dbReference>
<evidence type="ECO:0000256" key="3">
    <source>
        <dbReference type="ARBA" id="ARBA00022801"/>
    </source>
</evidence>
<dbReference type="GO" id="GO:0003924">
    <property type="term" value="F:GTPase activity"/>
    <property type="evidence" value="ECO:0007669"/>
    <property type="project" value="InterPro"/>
</dbReference>
<sequence length="410" mass="46141">DAGLVKIAESLDLHLLPPRKKIVVLLIGNHSAGKSSFINWYIEEHVQKTGVAIETQGFALVTSGKKRESLTGNATLHLYPHFKPLQKIKGVVDYLTTEISTSRQKKFSLVTFIDTPGLVDGDMKYPYDVNETLLWLGQMADLIFVFFDPIGQALCKRTLNLVEALNAKFVDKMRFYLSKADEAGHEADRQVVLHYFIETACSVNNSFNRQHDHLALYLTLQAVRCMNQIEEVCKDIEKTISQTVQNTLNTLEHDCELLANEAQQRISADNQSRSENFSTGGRGLCLGLFGLVVPLLLMLNLALRSTSEARLYSLLGANTADLLLLFTLPLELVSGILPESIRFAFVLVLFSISAAFIAVAFCSCRFKPTLTKKQKRALQETHSYLINFVKPKKQRLYQEYLRQSVADYDL</sequence>
<evidence type="ECO:0000256" key="4">
    <source>
        <dbReference type="ARBA" id="ARBA00023134"/>
    </source>
</evidence>
<reference evidence="9" key="2">
    <citation type="submission" date="2020-05" db="UniProtKB">
        <authorList>
            <consortium name="EnsemblMetazoa"/>
        </authorList>
    </citation>
    <scope>IDENTIFICATION</scope>
    <source>
        <strain evidence="9">wikel</strain>
    </source>
</reference>
<organism>
    <name type="scientific">Ixodes scapularis</name>
    <name type="common">Black-legged tick</name>
    <name type="synonym">Deer tick</name>
    <dbReference type="NCBI Taxonomy" id="6945"/>
    <lineage>
        <taxon>Eukaryota</taxon>
        <taxon>Metazoa</taxon>
        <taxon>Ecdysozoa</taxon>
        <taxon>Arthropoda</taxon>
        <taxon>Chelicerata</taxon>
        <taxon>Arachnida</taxon>
        <taxon>Acari</taxon>
        <taxon>Parasitiformes</taxon>
        <taxon>Ixodida</taxon>
        <taxon>Ixodoidea</taxon>
        <taxon>Ixodidae</taxon>
        <taxon>Ixodinae</taxon>
        <taxon>Ixodes</taxon>
    </lineage>
</organism>
<keyword evidence="11" id="KW-1267">Proteomics identification</keyword>
<evidence type="ECO:0000313" key="10">
    <source>
        <dbReference type="Proteomes" id="UP000001555"/>
    </source>
</evidence>
<dbReference type="PaxDb" id="6945-B7PLG1"/>
<dbReference type="InterPro" id="IPR027094">
    <property type="entry name" value="Mitofusin_fam"/>
</dbReference>
<evidence type="ECO:0000313" key="9">
    <source>
        <dbReference type="EnsemblMetazoa" id="ISCW005788-PA"/>
    </source>
</evidence>
<evidence type="ECO:0000256" key="1">
    <source>
        <dbReference type="ARBA" id="ARBA00004370"/>
    </source>
</evidence>
<dbReference type="EMBL" id="ABJB010360449">
    <property type="status" value="NOT_ANNOTATED_CDS"/>
    <property type="molecule type" value="Genomic_DNA"/>
</dbReference>
<dbReference type="EMBL" id="ABJB010179345">
    <property type="status" value="NOT_ANNOTATED_CDS"/>
    <property type="molecule type" value="Genomic_DNA"/>
</dbReference>
<dbReference type="Proteomes" id="UP000001555">
    <property type="component" value="Unassembled WGS sequence"/>
</dbReference>
<dbReference type="InterPro" id="IPR045063">
    <property type="entry name" value="Dynamin_N"/>
</dbReference>
<evidence type="ECO:0000259" key="7">
    <source>
        <dbReference type="Pfam" id="PF00350"/>
    </source>
</evidence>
<reference evidence="8 10" key="1">
    <citation type="submission" date="2008-03" db="EMBL/GenBank/DDBJ databases">
        <title>Annotation of Ixodes scapularis.</title>
        <authorList>
            <consortium name="Ixodes scapularis Genome Project Consortium"/>
            <person name="Caler E."/>
            <person name="Hannick L.I."/>
            <person name="Bidwell S."/>
            <person name="Joardar V."/>
            <person name="Thiagarajan M."/>
            <person name="Amedeo P."/>
            <person name="Galinsky K.J."/>
            <person name="Schobel S."/>
            <person name="Inman J."/>
            <person name="Hostetler J."/>
            <person name="Miller J."/>
            <person name="Hammond M."/>
            <person name="Megy K."/>
            <person name="Lawson D."/>
            <person name="Kodira C."/>
            <person name="Sutton G."/>
            <person name="Meyer J."/>
            <person name="Hill C.A."/>
            <person name="Birren B."/>
            <person name="Nene V."/>
            <person name="Collins F."/>
            <person name="Alarcon-Chaidez F."/>
            <person name="Wikel S."/>
            <person name="Strausberg R."/>
        </authorList>
    </citation>
    <scope>NUCLEOTIDE SEQUENCE [LARGE SCALE GENOMIC DNA]</scope>
    <source>
        <strain evidence="10">Wikel</strain>
        <strain evidence="8">Wikel colony</strain>
    </source>
</reference>
<keyword evidence="3" id="KW-0378">Hydrolase</keyword>
<dbReference type="OrthoDB" id="1716625at2759"/>
<accession>B7PLG1</accession>
<dbReference type="InterPro" id="IPR027417">
    <property type="entry name" value="P-loop_NTPase"/>
</dbReference>
<feature type="transmembrane region" description="Helical" evidence="6">
    <location>
        <begin position="315"/>
        <end position="337"/>
    </location>
</feature>
<evidence type="ECO:0000256" key="2">
    <source>
        <dbReference type="ARBA" id="ARBA00022741"/>
    </source>
</evidence>
<keyword evidence="4" id="KW-0342">GTP-binding</keyword>
<feature type="domain" description="Dynamin N-terminal" evidence="7">
    <location>
        <begin position="24"/>
        <end position="124"/>
    </location>
</feature>
<dbReference type="VEuPathDB" id="VectorBase:ISCW005788"/>
<keyword evidence="10" id="KW-1185">Reference proteome</keyword>
<comment type="subcellular location">
    <subcellularLocation>
        <location evidence="1">Membrane</location>
    </subcellularLocation>
</comment>
<dbReference type="GO" id="GO:0016020">
    <property type="term" value="C:membrane"/>
    <property type="evidence" value="ECO:0007669"/>
    <property type="project" value="UniProtKB-SubCell"/>
</dbReference>
<dbReference type="EMBL" id="ABJB010374537">
    <property type="status" value="NOT_ANNOTATED_CDS"/>
    <property type="molecule type" value="Genomic_DNA"/>
</dbReference>
<dbReference type="EMBL" id="ABJB011024711">
    <property type="status" value="NOT_ANNOTATED_CDS"/>
    <property type="molecule type" value="Genomic_DNA"/>
</dbReference>
<feature type="non-terminal residue" evidence="8">
    <location>
        <position position="1"/>
    </location>
</feature>
<dbReference type="EnsemblMetazoa" id="ISCW005788-RA">
    <property type="protein sequence ID" value="ISCW005788-PA"/>
    <property type="gene ID" value="ISCW005788"/>
</dbReference>
<dbReference type="GO" id="GO:0007005">
    <property type="term" value="P:mitochondrion organization"/>
    <property type="evidence" value="ECO:0007669"/>
    <property type="project" value="UniProtKB-ARBA"/>
</dbReference>
<keyword evidence="5 6" id="KW-0472">Membrane</keyword>
<gene>
    <name evidence="8" type="ORF">IscW_ISCW005788</name>
</gene>
<dbReference type="AlphaFoldDB" id="B7PLG1"/>
<keyword evidence="6" id="KW-1133">Transmembrane helix</keyword>
<evidence type="ECO:0000256" key="5">
    <source>
        <dbReference type="ARBA" id="ARBA00023136"/>
    </source>
</evidence>
<evidence type="ECO:0007829" key="11">
    <source>
        <dbReference type="PeptideAtlas" id="B7PLG1"/>
    </source>
</evidence>
<dbReference type="VEuPathDB" id="VectorBase:ISCI005788"/>
<dbReference type="EMBL" id="DS740244">
    <property type="protein sequence ID" value="EEC07433.1"/>
    <property type="molecule type" value="Genomic_DNA"/>
</dbReference>
<feature type="transmembrane region" description="Helical" evidence="6">
    <location>
        <begin position="343"/>
        <end position="366"/>
    </location>
</feature>
<dbReference type="VEuPathDB" id="VectorBase:ISCP_014757"/>
<evidence type="ECO:0000313" key="8">
    <source>
        <dbReference type="EMBL" id="EEC07433.1"/>
    </source>
</evidence>
<feature type="transmembrane region" description="Helical" evidence="6">
    <location>
        <begin position="281"/>
        <end position="303"/>
    </location>
</feature>
<protein>
    <recommendedName>
        <fullName evidence="7">Dynamin N-terminal domain-containing protein</fullName>
    </recommendedName>
</protein>
<dbReference type="PANTHER" id="PTHR10465">
    <property type="entry name" value="TRANSMEMBRANE GTPASE FZO1"/>
    <property type="match status" value="1"/>
</dbReference>
<keyword evidence="6" id="KW-0812">Transmembrane</keyword>
<name>B7PLG1_IXOSC</name>
<dbReference type="GO" id="GO:0005525">
    <property type="term" value="F:GTP binding"/>
    <property type="evidence" value="ECO:0007669"/>
    <property type="project" value="UniProtKB-KW"/>
</dbReference>
<dbReference type="STRING" id="6945.B7PLG1"/>